<evidence type="ECO:0000259" key="7">
    <source>
        <dbReference type="Pfam" id="PF04112"/>
    </source>
</evidence>
<feature type="domain" description="NAA35-like TPR repeats" evidence="8">
    <location>
        <begin position="393"/>
        <end position="784"/>
    </location>
</feature>
<protein>
    <recommendedName>
        <fullName evidence="4">Protein MAK10 homolog</fullName>
    </recommendedName>
</protein>
<evidence type="ECO:0000256" key="3">
    <source>
        <dbReference type="ARBA" id="ARBA00022490"/>
    </source>
</evidence>
<proteinExistence type="inferred from homology"/>
<comment type="subcellular location">
    <subcellularLocation>
        <location evidence="1">Cytoplasm</location>
    </subcellularLocation>
</comment>
<dbReference type="InterPro" id="IPR057983">
    <property type="entry name" value="NAA35-like_N"/>
</dbReference>
<feature type="compositionally biased region" description="Basic and acidic residues" evidence="6">
    <location>
        <begin position="633"/>
        <end position="644"/>
    </location>
</feature>
<dbReference type="Pfam" id="PF25789">
    <property type="entry name" value="TPR_NAA35"/>
    <property type="match status" value="1"/>
</dbReference>
<evidence type="ECO:0000256" key="5">
    <source>
        <dbReference type="SAM" id="Coils"/>
    </source>
</evidence>
<evidence type="ECO:0000313" key="10">
    <source>
        <dbReference type="WBParaSite" id="L893_g14158.t1"/>
    </source>
</evidence>
<feature type="compositionally biased region" description="Basic residues" evidence="6">
    <location>
        <begin position="619"/>
        <end position="632"/>
    </location>
</feature>
<feature type="region of interest" description="Disordered" evidence="6">
    <location>
        <begin position="609"/>
        <end position="644"/>
    </location>
</feature>
<comment type="similarity">
    <text evidence="2">Belongs to the MAK10 family.</text>
</comment>
<keyword evidence="5" id="KW-0175">Coiled coil</keyword>
<accession>A0A1I7Y9N1</accession>
<dbReference type="InterPro" id="IPR007244">
    <property type="entry name" value="Naa35_N"/>
</dbReference>
<feature type="domain" description="NAA35-like N-terminal" evidence="7">
    <location>
        <begin position="65"/>
        <end position="154"/>
    </location>
</feature>
<feature type="coiled-coil region" evidence="5">
    <location>
        <begin position="208"/>
        <end position="235"/>
    </location>
</feature>
<evidence type="ECO:0000256" key="1">
    <source>
        <dbReference type="ARBA" id="ARBA00004496"/>
    </source>
</evidence>
<organism evidence="9 10">
    <name type="scientific">Steinernema glaseri</name>
    <dbReference type="NCBI Taxonomy" id="37863"/>
    <lineage>
        <taxon>Eukaryota</taxon>
        <taxon>Metazoa</taxon>
        <taxon>Ecdysozoa</taxon>
        <taxon>Nematoda</taxon>
        <taxon>Chromadorea</taxon>
        <taxon>Rhabditida</taxon>
        <taxon>Tylenchina</taxon>
        <taxon>Panagrolaimomorpha</taxon>
        <taxon>Strongyloidoidea</taxon>
        <taxon>Steinernematidae</taxon>
        <taxon>Steinernema</taxon>
    </lineage>
</organism>
<dbReference type="PANTHER" id="PTHR21373">
    <property type="entry name" value="GLUCOSE REPRESSIBLE PROTEIN MAK10"/>
    <property type="match status" value="1"/>
</dbReference>
<dbReference type="GO" id="GO:0031417">
    <property type="term" value="C:NatC complex"/>
    <property type="evidence" value="ECO:0007669"/>
    <property type="project" value="InterPro"/>
</dbReference>
<dbReference type="PANTHER" id="PTHR21373:SF0">
    <property type="entry name" value="N-ALPHA-ACETYLTRANSFERASE 35, NATC AUXILIARY SUBUNIT"/>
    <property type="match status" value="1"/>
</dbReference>
<dbReference type="Pfam" id="PF04112">
    <property type="entry name" value="Mak10"/>
    <property type="match status" value="1"/>
</dbReference>
<evidence type="ECO:0000313" key="9">
    <source>
        <dbReference type="Proteomes" id="UP000095287"/>
    </source>
</evidence>
<name>A0A1I7Y9N1_9BILA</name>
<reference evidence="10" key="1">
    <citation type="submission" date="2016-11" db="UniProtKB">
        <authorList>
            <consortium name="WormBaseParasite"/>
        </authorList>
    </citation>
    <scope>IDENTIFICATION</scope>
</reference>
<evidence type="ECO:0000256" key="4">
    <source>
        <dbReference type="ARBA" id="ARBA00030494"/>
    </source>
</evidence>
<dbReference type="WBParaSite" id="L893_g14158.t1">
    <property type="protein sequence ID" value="L893_g14158.t1"/>
    <property type="gene ID" value="L893_g14158"/>
</dbReference>
<dbReference type="Proteomes" id="UP000095287">
    <property type="component" value="Unplaced"/>
</dbReference>
<evidence type="ECO:0000256" key="6">
    <source>
        <dbReference type="SAM" id="MobiDB-lite"/>
    </source>
</evidence>
<evidence type="ECO:0000256" key="2">
    <source>
        <dbReference type="ARBA" id="ARBA00006289"/>
    </source>
</evidence>
<sequence length="801" mass="92735">MTDVKESLAAAMQKINLDIKARGEVKEENLKEGAPINYLNFDTIPETRVDITDKFEKACRELQVGQLVKSAYFNPYEAMSAIEMMDEKMDVGMKKLDLDSLHLNRAIETGRINVENMPRSEIIATMDCTFAAMASWLNGQSLDQTLFTNILLQDWTLIKEPTLKAFCKGILEVFQQFRDVITSAGTCRDEDFLVHFYADVNVDTTGCVIDLTKEIRRLNKLIDAKNKKIKAKEGKDYKSTSHPTELTCVRDRLELVLEMLNVVRHFIGFESTDSVSSSSRSNSIVADSLKVESFRPNFAEAFDACRRCGVLLMMMTKTFKQFGLNPTRDQLQEEEEEDFTFDWLPAFNYDLNRRLLPAAFPRKRDLMSRVEGLTYFTKLFELLLLIPMDDKNSVPDLNRLLEDVRMFSSTRDSCVLSRSFLQIVVIPTEQKIFGNFDIRDVVQESIRAGVPLNYIQDDNPQAVLVEKEIEGFIADASRCFISIIQIYGHNKARRRDLINESLEDLNVLLHEASAVDNVTLGYLMNKADTKDPKDVIEEVMPSLYGFVLQYAFSLMYYHFQLGFDLDLFEVYEYPYVFWYVSRIILQWFNVVEHRHRQLADTDSKINDLLQKPVQDNSKNGKKKKGKGKTKATKPRELSNQEKRDAQLRKAHLDYLALHIEKKRLLNMFTEAILKTVLVLQDAQQFFTPDNEEDRFNARMEKFKVVREVRIFTYDVFHQFVLALKPMQHRQLLTEAASTFKQFLHVNQVNEIIRELVYCCKRNTVVLNLLANDTEFNKREVVYEFINADLDVIPVLNIGTKS</sequence>
<evidence type="ECO:0000259" key="8">
    <source>
        <dbReference type="Pfam" id="PF25789"/>
    </source>
</evidence>
<keyword evidence="3" id="KW-0963">Cytoplasm</keyword>
<keyword evidence="9" id="KW-1185">Reference proteome</keyword>
<dbReference type="InterPro" id="IPR057982">
    <property type="entry name" value="TPR_NAA35"/>
</dbReference>
<dbReference type="AlphaFoldDB" id="A0A1I7Y9N1"/>